<dbReference type="Gene3D" id="1.10.10.470">
    <property type="entry name" value="Maltooligosyl trehalose synthase, domain 4"/>
    <property type="match status" value="1"/>
</dbReference>
<dbReference type="eggNOG" id="COG3280">
    <property type="taxonomic scope" value="Bacteria"/>
</dbReference>
<name>W0A607_9SPHN</name>
<dbReference type="Pfam" id="PF00128">
    <property type="entry name" value="Alpha-amylase"/>
    <property type="match status" value="1"/>
</dbReference>
<dbReference type="RefSeq" id="WP_025291656.1">
    <property type="nucleotide sequence ID" value="NZ_CP006644.1"/>
</dbReference>
<dbReference type="Gene3D" id="3.30.1590.10">
    <property type="entry name" value="Maltooligosyl trehalose synthase, domain 2"/>
    <property type="match status" value="1"/>
</dbReference>
<dbReference type="Gene3D" id="1.10.150.200">
    <property type="entry name" value="Maltooligosyl trehalose synthase, domain 3"/>
    <property type="match status" value="1"/>
</dbReference>
<dbReference type="EMBL" id="CP006644">
    <property type="protein sequence ID" value="AHE53399.1"/>
    <property type="molecule type" value="Genomic_DNA"/>
</dbReference>
<dbReference type="AlphaFoldDB" id="W0A607"/>
<dbReference type="NCBIfam" id="TIGR02401">
    <property type="entry name" value="trehalose_TreY"/>
    <property type="match status" value="1"/>
</dbReference>
<dbReference type="InterPro" id="IPR006047">
    <property type="entry name" value="GH13_cat_dom"/>
</dbReference>
<dbReference type="SMART" id="SM00642">
    <property type="entry name" value="Aamy"/>
    <property type="match status" value="1"/>
</dbReference>
<reference evidence="2 3" key="1">
    <citation type="submission" date="2013-07" db="EMBL/GenBank/DDBJ databases">
        <title>Completed genome of Sphingomonas sanxanigenens NX02.</title>
        <authorList>
            <person name="Ma T."/>
            <person name="Huang H."/>
            <person name="Wu M."/>
            <person name="Li X."/>
            <person name="Li G."/>
        </authorList>
    </citation>
    <scope>NUCLEOTIDE SEQUENCE [LARGE SCALE GENOMIC DNA]</scope>
    <source>
        <strain evidence="2 3">NX02</strain>
    </source>
</reference>
<dbReference type="PANTHER" id="PTHR10357:SF216">
    <property type="entry name" value="MALTOOLIGOSYL TREHALOSE SYNTHASE-RELATED"/>
    <property type="match status" value="1"/>
</dbReference>
<dbReference type="Gene3D" id="3.20.20.80">
    <property type="entry name" value="Glycosidases"/>
    <property type="match status" value="1"/>
</dbReference>
<dbReference type="GO" id="GO:0047470">
    <property type="term" value="F:(1,4)-alpha-D-glucan 1-alpha-D-glucosylmutase activity"/>
    <property type="evidence" value="ECO:0007669"/>
    <property type="project" value="TreeGrafter"/>
</dbReference>
<dbReference type="GO" id="GO:0005992">
    <property type="term" value="P:trehalose biosynthetic process"/>
    <property type="evidence" value="ECO:0007669"/>
    <property type="project" value="TreeGrafter"/>
</dbReference>
<proteinExistence type="predicted"/>
<evidence type="ECO:0000313" key="3">
    <source>
        <dbReference type="Proteomes" id="UP000018851"/>
    </source>
</evidence>
<dbReference type="HOGENOM" id="CLU_005045_1_0_5"/>
<keyword evidence="3" id="KW-1185">Reference proteome</keyword>
<dbReference type="PANTHER" id="PTHR10357">
    <property type="entry name" value="ALPHA-AMYLASE FAMILY MEMBER"/>
    <property type="match status" value="1"/>
</dbReference>
<feature type="domain" description="Glycosyl hydrolase family 13 catalytic" evidence="1">
    <location>
        <begin position="11"/>
        <end position="398"/>
    </location>
</feature>
<dbReference type="OrthoDB" id="9761577at2"/>
<dbReference type="GO" id="GO:0030980">
    <property type="term" value="P:alpha-glucan catabolic process"/>
    <property type="evidence" value="ECO:0007669"/>
    <property type="project" value="TreeGrafter"/>
</dbReference>
<evidence type="ECO:0000259" key="1">
    <source>
        <dbReference type="SMART" id="SM00642"/>
    </source>
</evidence>
<accession>W0A607</accession>
<dbReference type="InterPro" id="IPR017853">
    <property type="entry name" value="GH"/>
</dbReference>
<sequence length="811" mass="88429">MIPSATYRIQFHKGFPFGAAAELADYLADLGISHLYASPIGTARAGSTHGYDVVDPTAINPELGGEAGFRALAAALRTRGIGIILDIVPNHMAVGGTDNRWWLDVLEKGRKSAYARFFDIDWEPTGTLLAPFLGLPYWDALTSGALTLEPAGTAVVAHDTHRFPLRPEDQIALRGEEDLAGGYDGRTAEGAERLHALLERQHYRLAWWRTAADEINWRRFFDITELAGLRVEDEAVFEAVHALPLRLFAEGLIDGVRVDHVDGLADPGAYCRRLRAALEAARPDPGYFVVEKILGMHEALPADWVTDGTSGYDFMDQVSALLHAPAAEVPLATHWAALSGRSADFADEEHQARHEILERTFPGQLDAAVAAFHRLARAAPATRDVTAGMIRRAMIGLLVHFPAYRAYGQKHRLARVADAARTEAAPGEGALIDQLVDWMTSDVPEAADALRRFEQLSAPLAAKAVEDTAFYRYGRLLSRNDVGFHAARLSLEPAEFLADATARQRLFPVAMLTTATHDHKRGEDVRARLAAISERPEAWIAAASDWLRHPLAAEIDPADAYQILQTVVGAWPLDETQSDDFGPRVSAWSMKALREAKLRSSWSAPDEAYEAACAAYITGLLEDPALRADLAGFVDRIAPAGALNGIVQAILRCTAPGVPDCYQGTDLWDFSLVDPDNRRPVDYAARRPVAAFADMPAHLADWRSGRAKQALIAHLLNLRRRRPPLFTTGALEPLPVSGERADHILAFARRDGEAHLLVAVPIRSAAAVRADPALAIDPAWWGDTAIVADGEPLPVNALFAETPFAIRAIGF</sequence>
<dbReference type="STRING" id="1123269.NX02_08375"/>
<dbReference type="InterPro" id="IPR012767">
    <property type="entry name" value="Trehalose_TreY"/>
</dbReference>
<dbReference type="InterPro" id="IPR013797">
    <property type="entry name" value="Maltooligo_trehalose_synth_4"/>
</dbReference>
<dbReference type="CDD" id="cd11336">
    <property type="entry name" value="AmyAc_MTSase"/>
    <property type="match status" value="1"/>
</dbReference>
<organism evidence="2 3">
    <name type="scientific">Sphingomonas sanxanigenens DSM 19645 = NX02</name>
    <dbReference type="NCBI Taxonomy" id="1123269"/>
    <lineage>
        <taxon>Bacteria</taxon>
        <taxon>Pseudomonadati</taxon>
        <taxon>Pseudomonadota</taxon>
        <taxon>Alphaproteobacteria</taxon>
        <taxon>Sphingomonadales</taxon>
        <taxon>Sphingomonadaceae</taxon>
        <taxon>Sphingomonas</taxon>
    </lineage>
</organism>
<dbReference type="Proteomes" id="UP000018851">
    <property type="component" value="Chromosome"/>
</dbReference>
<dbReference type="PATRIC" id="fig|1123269.5.peg.1641"/>
<protein>
    <recommendedName>
        <fullName evidence="1">Glycosyl hydrolase family 13 catalytic domain-containing protein</fullName>
    </recommendedName>
</protein>
<evidence type="ECO:0000313" key="2">
    <source>
        <dbReference type="EMBL" id="AHE53399.1"/>
    </source>
</evidence>
<gene>
    <name evidence="2" type="ORF">NX02_08375</name>
</gene>
<dbReference type="SUPFAM" id="SSF51445">
    <property type="entry name" value="(Trans)glycosidases"/>
    <property type="match status" value="1"/>
</dbReference>
<dbReference type="KEGG" id="ssan:NX02_08375"/>